<feature type="non-terminal residue" evidence="2">
    <location>
        <position position="124"/>
    </location>
</feature>
<name>A0A2H1VFB3_SPOFR</name>
<proteinExistence type="predicted"/>
<gene>
    <name evidence="2" type="ORF">SFRICE_038601</name>
</gene>
<evidence type="ECO:0000256" key="1">
    <source>
        <dbReference type="SAM" id="MobiDB-lite"/>
    </source>
</evidence>
<evidence type="ECO:0000313" key="2">
    <source>
        <dbReference type="EMBL" id="SOQ39092.1"/>
    </source>
</evidence>
<dbReference type="EMBL" id="ODYU01002055">
    <property type="protein sequence ID" value="SOQ39092.1"/>
    <property type="molecule type" value="Genomic_DNA"/>
</dbReference>
<protein>
    <submittedName>
        <fullName evidence="2">SFRICE_038601</fullName>
    </submittedName>
</protein>
<reference evidence="2" key="1">
    <citation type="submission" date="2016-07" db="EMBL/GenBank/DDBJ databases">
        <authorList>
            <person name="Bretaudeau A."/>
        </authorList>
    </citation>
    <scope>NUCLEOTIDE SEQUENCE</scope>
    <source>
        <strain evidence="2">Rice</strain>
        <tissue evidence="2">Whole body</tissue>
    </source>
</reference>
<feature type="non-terminal residue" evidence="2">
    <location>
        <position position="1"/>
    </location>
</feature>
<feature type="region of interest" description="Disordered" evidence="1">
    <location>
        <begin position="35"/>
        <end position="55"/>
    </location>
</feature>
<sequence>FLLLFEGRKLCIDFSRLGRGERGCQTLLLTKKHPVPTPTFRAGAPGENHPMSSPALGETRESVRRLLTKNHHVSSPALSRSPGNLLRCPQFRILTLNNEVTVKKKRSTNDAWQNALHFKRLERY</sequence>
<dbReference type="AlphaFoldDB" id="A0A2H1VFB3"/>
<organism evidence="2">
    <name type="scientific">Spodoptera frugiperda</name>
    <name type="common">Fall armyworm</name>
    <dbReference type="NCBI Taxonomy" id="7108"/>
    <lineage>
        <taxon>Eukaryota</taxon>
        <taxon>Metazoa</taxon>
        <taxon>Ecdysozoa</taxon>
        <taxon>Arthropoda</taxon>
        <taxon>Hexapoda</taxon>
        <taxon>Insecta</taxon>
        <taxon>Pterygota</taxon>
        <taxon>Neoptera</taxon>
        <taxon>Endopterygota</taxon>
        <taxon>Lepidoptera</taxon>
        <taxon>Glossata</taxon>
        <taxon>Ditrysia</taxon>
        <taxon>Noctuoidea</taxon>
        <taxon>Noctuidae</taxon>
        <taxon>Amphipyrinae</taxon>
        <taxon>Spodoptera</taxon>
    </lineage>
</organism>
<accession>A0A2H1VFB3</accession>